<evidence type="ECO:0000313" key="1">
    <source>
        <dbReference type="EMBL" id="PLN75342.1"/>
    </source>
</evidence>
<gene>
    <name evidence="1" type="ORF">BDW42DRAFT_180883</name>
</gene>
<organism evidence="1 2">
    <name type="scientific">Aspergillus taichungensis</name>
    <dbReference type="NCBI Taxonomy" id="482145"/>
    <lineage>
        <taxon>Eukaryota</taxon>
        <taxon>Fungi</taxon>
        <taxon>Dikarya</taxon>
        <taxon>Ascomycota</taxon>
        <taxon>Pezizomycotina</taxon>
        <taxon>Eurotiomycetes</taxon>
        <taxon>Eurotiomycetidae</taxon>
        <taxon>Eurotiales</taxon>
        <taxon>Aspergillaceae</taxon>
        <taxon>Aspergillus</taxon>
        <taxon>Aspergillus subgen. Circumdati</taxon>
    </lineage>
</organism>
<dbReference type="AlphaFoldDB" id="A0A2J5HEP7"/>
<dbReference type="Proteomes" id="UP000235023">
    <property type="component" value="Unassembled WGS sequence"/>
</dbReference>
<proteinExistence type="predicted"/>
<sequence length="110" mass="12866">MFCLGINMSDSSFDELEEMTGRRYDNDDDSHSDQITTRCETRHCQLNGGLIGCTLARMYDERKWHGPIGVETEMPLTCLTDDRQDWNGYFRFYLYTIGHITPMMQNPNQL</sequence>
<protein>
    <submittedName>
        <fullName evidence="1">Uncharacterized protein</fullName>
    </submittedName>
</protein>
<keyword evidence="2" id="KW-1185">Reference proteome</keyword>
<dbReference type="EMBL" id="KZ559653">
    <property type="protein sequence ID" value="PLN75342.1"/>
    <property type="molecule type" value="Genomic_DNA"/>
</dbReference>
<name>A0A2J5HEP7_9EURO</name>
<accession>A0A2J5HEP7</accession>
<evidence type="ECO:0000313" key="2">
    <source>
        <dbReference type="Proteomes" id="UP000235023"/>
    </source>
</evidence>
<reference evidence="2" key="1">
    <citation type="submission" date="2017-12" db="EMBL/GenBank/DDBJ databases">
        <authorList>
            <consortium name="DOE Joint Genome Institute"/>
            <person name="Mondo S.J."/>
            <person name="Kjaerbolling I."/>
            <person name="Vesth T.C."/>
            <person name="Frisvad J.C."/>
            <person name="Nybo J.L."/>
            <person name="Theobald S."/>
            <person name="Kuo A."/>
            <person name="Bowyer P."/>
            <person name="Matsuda Y."/>
            <person name="Lyhne E.K."/>
            <person name="Kogle M.E."/>
            <person name="Clum A."/>
            <person name="Lipzen A."/>
            <person name="Salamov A."/>
            <person name="Ngan C.Y."/>
            <person name="Daum C."/>
            <person name="Chiniquy J."/>
            <person name="Barry K."/>
            <person name="LaButti K."/>
            <person name="Haridas S."/>
            <person name="Simmons B.A."/>
            <person name="Magnuson J.K."/>
            <person name="Mortensen U.H."/>
            <person name="Larsen T.O."/>
            <person name="Grigoriev I.V."/>
            <person name="Baker S.E."/>
            <person name="Andersen M.R."/>
            <person name="Nordberg H.P."/>
            <person name="Cantor M.N."/>
            <person name="Hua S.X."/>
        </authorList>
    </citation>
    <scope>NUCLEOTIDE SEQUENCE [LARGE SCALE GENOMIC DNA]</scope>
    <source>
        <strain evidence="2">IBT 19404</strain>
    </source>
</reference>